<dbReference type="AlphaFoldDB" id="A0A2K3L7L2"/>
<evidence type="ECO:0000256" key="1">
    <source>
        <dbReference type="SAM" id="Phobius"/>
    </source>
</evidence>
<keyword evidence="1" id="KW-1133">Transmembrane helix</keyword>
<comment type="caution">
    <text evidence="2">The sequence shown here is derived from an EMBL/GenBank/DDBJ whole genome shotgun (WGS) entry which is preliminary data.</text>
</comment>
<protein>
    <submittedName>
        <fullName evidence="2">Protein TRANPARENT TESTA 12-like</fullName>
    </submittedName>
</protein>
<gene>
    <name evidence="2" type="ORF">L195_g030446</name>
</gene>
<evidence type="ECO:0000313" key="3">
    <source>
        <dbReference type="Proteomes" id="UP000236291"/>
    </source>
</evidence>
<sequence>GIWWGMILGVFIQTVTLIILTARTNWEAEVEKAIVRVKRASEDDTLDQLAANI</sequence>
<accession>A0A2K3L7L2</accession>
<evidence type="ECO:0000313" key="2">
    <source>
        <dbReference type="EMBL" id="PNX74525.1"/>
    </source>
</evidence>
<name>A0A2K3L7L2_TRIPR</name>
<dbReference type="STRING" id="57577.A0A2K3L7L2"/>
<feature type="transmembrane region" description="Helical" evidence="1">
    <location>
        <begin position="6"/>
        <end position="26"/>
    </location>
</feature>
<keyword evidence="1" id="KW-0472">Membrane</keyword>
<reference evidence="2 3" key="2">
    <citation type="journal article" date="2017" name="Front. Plant Sci.">
        <title>Gene Classification and Mining of Molecular Markers Useful in Red Clover (Trifolium pratense) Breeding.</title>
        <authorList>
            <person name="Istvanek J."/>
            <person name="Dluhosova J."/>
            <person name="Dluhos P."/>
            <person name="Patkova L."/>
            <person name="Nedelnik J."/>
            <person name="Repkova J."/>
        </authorList>
    </citation>
    <scope>NUCLEOTIDE SEQUENCE [LARGE SCALE GENOMIC DNA]</scope>
    <source>
        <strain evidence="3">cv. Tatra</strain>
        <tissue evidence="2">Young leaves</tissue>
    </source>
</reference>
<dbReference type="EMBL" id="ASHM01027649">
    <property type="protein sequence ID" value="PNX74525.1"/>
    <property type="molecule type" value="Genomic_DNA"/>
</dbReference>
<dbReference type="Proteomes" id="UP000236291">
    <property type="component" value="Unassembled WGS sequence"/>
</dbReference>
<dbReference type="ExpressionAtlas" id="A0A2K3L7L2">
    <property type="expression patterns" value="baseline"/>
</dbReference>
<reference evidence="2 3" key="1">
    <citation type="journal article" date="2014" name="Am. J. Bot.">
        <title>Genome assembly and annotation for red clover (Trifolium pratense; Fabaceae).</title>
        <authorList>
            <person name="Istvanek J."/>
            <person name="Jaros M."/>
            <person name="Krenek A."/>
            <person name="Repkova J."/>
        </authorList>
    </citation>
    <scope>NUCLEOTIDE SEQUENCE [LARGE SCALE GENOMIC DNA]</scope>
    <source>
        <strain evidence="3">cv. Tatra</strain>
        <tissue evidence="2">Young leaves</tissue>
    </source>
</reference>
<feature type="non-terminal residue" evidence="2">
    <location>
        <position position="1"/>
    </location>
</feature>
<proteinExistence type="predicted"/>
<organism evidence="2 3">
    <name type="scientific">Trifolium pratense</name>
    <name type="common">Red clover</name>
    <dbReference type="NCBI Taxonomy" id="57577"/>
    <lineage>
        <taxon>Eukaryota</taxon>
        <taxon>Viridiplantae</taxon>
        <taxon>Streptophyta</taxon>
        <taxon>Embryophyta</taxon>
        <taxon>Tracheophyta</taxon>
        <taxon>Spermatophyta</taxon>
        <taxon>Magnoliopsida</taxon>
        <taxon>eudicotyledons</taxon>
        <taxon>Gunneridae</taxon>
        <taxon>Pentapetalae</taxon>
        <taxon>rosids</taxon>
        <taxon>fabids</taxon>
        <taxon>Fabales</taxon>
        <taxon>Fabaceae</taxon>
        <taxon>Papilionoideae</taxon>
        <taxon>50 kb inversion clade</taxon>
        <taxon>NPAAA clade</taxon>
        <taxon>Hologalegina</taxon>
        <taxon>IRL clade</taxon>
        <taxon>Trifolieae</taxon>
        <taxon>Trifolium</taxon>
    </lineage>
</organism>
<keyword evidence="1" id="KW-0812">Transmembrane</keyword>